<organism evidence="1 2">
    <name type="scientific">Anopheles atroparvus</name>
    <name type="common">European mosquito</name>
    <dbReference type="NCBI Taxonomy" id="41427"/>
    <lineage>
        <taxon>Eukaryota</taxon>
        <taxon>Metazoa</taxon>
        <taxon>Ecdysozoa</taxon>
        <taxon>Arthropoda</taxon>
        <taxon>Hexapoda</taxon>
        <taxon>Insecta</taxon>
        <taxon>Pterygota</taxon>
        <taxon>Neoptera</taxon>
        <taxon>Endopterygota</taxon>
        <taxon>Diptera</taxon>
        <taxon>Nematocera</taxon>
        <taxon>Culicoidea</taxon>
        <taxon>Culicidae</taxon>
        <taxon>Anophelinae</taxon>
        <taxon>Anopheles</taxon>
    </lineage>
</organism>
<keyword evidence="2" id="KW-1185">Reference proteome</keyword>
<evidence type="ECO:0000313" key="1">
    <source>
        <dbReference type="EnsemblMetazoa" id="ENSAATROPP015568"/>
    </source>
</evidence>
<reference evidence="1" key="1">
    <citation type="submission" date="2024-04" db="UniProtKB">
        <authorList>
            <consortium name="EnsemblMetazoa"/>
        </authorList>
    </citation>
    <scope>IDENTIFICATION</scope>
    <source>
        <strain evidence="1">EBRO</strain>
    </source>
</reference>
<dbReference type="EnsemblMetazoa" id="ENSAATROPT017614">
    <property type="protein sequence ID" value="ENSAATROPP015568"/>
    <property type="gene ID" value="ENSAATROPG014391"/>
</dbReference>
<sequence>MSRKGVNCQSRTIFASPNIYNIGTALSNFESSSYCFPLTPRGTFMWEVR</sequence>
<dbReference type="AlphaFoldDB" id="A0AAG5DY64"/>
<accession>A0AAG5DY64</accession>
<evidence type="ECO:0000313" key="2">
    <source>
        <dbReference type="Proteomes" id="UP000075880"/>
    </source>
</evidence>
<proteinExistence type="predicted"/>
<protein>
    <submittedName>
        <fullName evidence="1">Uncharacterized protein</fullName>
    </submittedName>
</protein>
<dbReference type="Proteomes" id="UP000075880">
    <property type="component" value="Unassembled WGS sequence"/>
</dbReference>
<name>A0AAG5DY64_ANOAO</name>